<dbReference type="InterPro" id="IPR031890">
    <property type="entry name" value="Fbxo30/Fbxo40"/>
</dbReference>
<dbReference type="GO" id="GO:0008270">
    <property type="term" value="F:zinc ion binding"/>
    <property type="evidence" value="ECO:0007669"/>
    <property type="project" value="UniProtKB-KW"/>
</dbReference>
<gene>
    <name evidence="7" type="ORF">CRE_16603</name>
</gene>
<dbReference type="FunCoup" id="E3MAN0">
    <property type="interactions" value="113"/>
</dbReference>
<accession>E3MAN0</accession>
<protein>
    <recommendedName>
        <fullName evidence="9">F-box domain-containing protein</fullName>
    </recommendedName>
</protein>
<keyword evidence="3 4" id="KW-0862">Zinc</keyword>
<name>E3MAN0_CAERE</name>
<dbReference type="Proteomes" id="UP000008281">
    <property type="component" value="Unassembled WGS sequence"/>
</dbReference>
<evidence type="ECO:0000256" key="3">
    <source>
        <dbReference type="ARBA" id="ARBA00022833"/>
    </source>
</evidence>
<dbReference type="STRING" id="31234.E3MAN0"/>
<dbReference type="PANTHER" id="PTHR15933">
    <property type="entry name" value="PROTEIN CBG16327"/>
    <property type="match status" value="1"/>
</dbReference>
<reference evidence="7" key="1">
    <citation type="submission" date="2007-07" db="EMBL/GenBank/DDBJ databases">
        <title>PCAP assembly of the Caenorhabditis remanei genome.</title>
        <authorList>
            <consortium name="The Caenorhabditis remanei Sequencing Consortium"/>
            <person name="Wilson R.K."/>
        </authorList>
    </citation>
    <scope>NUCLEOTIDE SEQUENCE [LARGE SCALE GENOMIC DNA]</scope>
    <source>
        <strain evidence="7">PB4641</strain>
    </source>
</reference>
<evidence type="ECO:0000313" key="7">
    <source>
        <dbReference type="EMBL" id="EFO97363.1"/>
    </source>
</evidence>
<dbReference type="eggNOG" id="ENOG502QTD9">
    <property type="taxonomic scope" value="Eukaryota"/>
</dbReference>
<dbReference type="OrthoDB" id="5918172at2759"/>
<feature type="zinc finger region" description="TRAF-type" evidence="4">
    <location>
        <begin position="41"/>
        <end position="89"/>
    </location>
</feature>
<dbReference type="EMBL" id="DS268432">
    <property type="protein sequence ID" value="EFO97363.1"/>
    <property type="molecule type" value="Genomic_DNA"/>
</dbReference>
<evidence type="ECO:0000259" key="5">
    <source>
        <dbReference type="PROSITE" id="PS50145"/>
    </source>
</evidence>
<evidence type="ECO:0000256" key="1">
    <source>
        <dbReference type="ARBA" id="ARBA00022723"/>
    </source>
</evidence>
<feature type="domain" description="F-box" evidence="6">
    <location>
        <begin position="367"/>
        <end position="421"/>
    </location>
</feature>
<dbReference type="GO" id="GO:0061630">
    <property type="term" value="F:ubiquitin protein ligase activity"/>
    <property type="evidence" value="ECO:0007669"/>
    <property type="project" value="InterPro"/>
</dbReference>
<evidence type="ECO:0000313" key="8">
    <source>
        <dbReference type="Proteomes" id="UP000008281"/>
    </source>
</evidence>
<evidence type="ECO:0000259" key="6">
    <source>
        <dbReference type="PROSITE" id="PS50181"/>
    </source>
</evidence>
<dbReference type="SUPFAM" id="SSF49599">
    <property type="entry name" value="TRAF domain-like"/>
    <property type="match status" value="1"/>
</dbReference>
<evidence type="ECO:0000256" key="4">
    <source>
        <dbReference type="PROSITE-ProRule" id="PRU00207"/>
    </source>
</evidence>
<dbReference type="AlphaFoldDB" id="E3MAN0"/>
<dbReference type="PROSITE" id="PS50181">
    <property type="entry name" value="FBOX"/>
    <property type="match status" value="1"/>
</dbReference>
<keyword evidence="1 4" id="KW-0479">Metal-binding</keyword>
<proteinExistence type="predicted"/>
<dbReference type="PROSITE" id="PS50145">
    <property type="entry name" value="ZF_TRAF"/>
    <property type="match status" value="1"/>
</dbReference>
<dbReference type="InterPro" id="IPR001293">
    <property type="entry name" value="Znf_TRAF"/>
</dbReference>
<organism evidence="8">
    <name type="scientific">Caenorhabditis remanei</name>
    <name type="common">Caenorhabditis vulgaris</name>
    <dbReference type="NCBI Taxonomy" id="31234"/>
    <lineage>
        <taxon>Eukaryota</taxon>
        <taxon>Metazoa</taxon>
        <taxon>Ecdysozoa</taxon>
        <taxon>Nematoda</taxon>
        <taxon>Chromadorea</taxon>
        <taxon>Rhabditida</taxon>
        <taxon>Rhabditina</taxon>
        <taxon>Rhabditomorpha</taxon>
        <taxon>Rhabditoidea</taxon>
        <taxon>Rhabditidae</taxon>
        <taxon>Peloderinae</taxon>
        <taxon>Caenorhabditis</taxon>
    </lineage>
</organism>
<keyword evidence="8" id="KW-1185">Reference proteome</keyword>
<evidence type="ECO:0008006" key="9">
    <source>
        <dbReference type="Google" id="ProtNLM"/>
    </source>
</evidence>
<dbReference type="InParanoid" id="E3MAN0"/>
<sequence>MSTHESHCSYCTNINCSFKDCLLVKCSHCHIPLHPCKLEEHIEEVCRRAPTKCTNHLNGCPIILIREKIAGHLPNCVASIVVCSRDRCRKLNTKACKLQLKHLGRKNEFLPVDEEDDLDIQLACYDQNLIAESYHFSRSNRVQQRDPIHPAHPLIPLRNMPYDMTTSPYNLDDSSEDEQREKVELVFSTIHSNINFQREKLKKSRMVFANCYMCQIDPSVQHLHTLGNGADIEKLKKRRMTPQVMDQFHEKLNLKVSIVIENAPESTLKSENIREIKKGGTFYTLKCLKTVRRSEYGDHCLSQHTQSIDQMNEMILRCPNWTRGCQFSTHRVRPKTGKLKYHPRTATLSHQPVPDAQFVQDDGSPSDRTLENLPLWCYELLAMYLPSSSLYNLSLSSRKLREVVFIGCNKRCYIESVWHPLKKGSWIQKDFAWKISSTEPPPALEWAVPVDLSHHISQCSHFDGVVYEEKLIPVFPRNLENDIWNGFSNELSEKSIRAEIQDILDE</sequence>
<evidence type="ECO:0000256" key="2">
    <source>
        <dbReference type="ARBA" id="ARBA00022771"/>
    </source>
</evidence>
<dbReference type="OMA" id="VHIKWER"/>
<dbReference type="HOGENOM" id="CLU_680322_0_0_1"/>
<keyword evidence="2 4" id="KW-0863">Zinc-finger</keyword>
<dbReference type="Pfam" id="PF15965">
    <property type="entry name" value="zf-TRAF_2"/>
    <property type="match status" value="1"/>
</dbReference>
<feature type="domain" description="TRAF-type" evidence="5">
    <location>
        <begin position="41"/>
        <end position="89"/>
    </location>
</feature>
<dbReference type="PANTHER" id="PTHR15933:SF20">
    <property type="entry name" value="F-BOX DOMAIN-CONTAINING PROTEIN"/>
    <property type="match status" value="1"/>
</dbReference>
<dbReference type="InterPro" id="IPR001810">
    <property type="entry name" value="F-box_dom"/>
</dbReference>